<feature type="domain" description="Peptidase S74" evidence="1">
    <location>
        <begin position="561"/>
        <end position="660"/>
    </location>
</feature>
<evidence type="ECO:0000259" key="1">
    <source>
        <dbReference type="PROSITE" id="PS51688"/>
    </source>
</evidence>
<evidence type="ECO:0000313" key="3">
    <source>
        <dbReference type="Proteomes" id="UP001165083"/>
    </source>
</evidence>
<dbReference type="Pfam" id="PF13884">
    <property type="entry name" value="Peptidase_S74"/>
    <property type="match status" value="1"/>
</dbReference>
<organism evidence="2 3">
    <name type="scientific">Phytophthora lilii</name>
    <dbReference type="NCBI Taxonomy" id="2077276"/>
    <lineage>
        <taxon>Eukaryota</taxon>
        <taxon>Sar</taxon>
        <taxon>Stramenopiles</taxon>
        <taxon>Oomycota</taxon>
        <taxon>Peronosporomycetes</taxon>
        <taxon>Peronosporales</taxon>
        <taxon>Peronosporaceae</taxon>
        <taxon>Phytophthora</taxon>
    </lineage>
</organism>
<dbReference type="OrthoDB" id="128859at2759"/>
<gene>
    <name evidence="2" type="ORF">Plil01_001442000</name>
</gene>
<comment type="caution">
    <text evidence="2">The sequence shown here is derived from an EMBL/GenBank/DDBJ whole genome shotgun (WGS) entry which is preliminary data.</text>
</comment>
<dbReference type="AlphaFoldDB" id="A0A9W7CPR6"/>
<sequence>MGFTARPPSQESTIFNPNYYALATDVLSLEMADTLYLSKTDYRMSYLSSITLGQAAPMSALVVDANRNISGINSISCSSIQLNGSSIDLSNLSLLSANPGTATASKAIILNSNKEIATLNSIDSVLYKQNGVAYDLSVLSATAGTVSASKALIADTSYGITGLRSLTVSGSGFNKSLVIQNDSTTVSASMNIVSSYQMEFGVRPSASSTTPNCAFIRYVLSDRLLIHASGNVSIGGTSVNTSYKLDVAGAINCSSLYLNGVQPDFSNISLLSSTPGTASPSKALVLDSSSTISGIKILRLKSTSTAALLGSATLDQYDLVVKRDIASAYDTPIGIGFLCSSISDSSIPGAAICHQRNLSAIGSGGDLLFATRSTSSATGSCTERMRITYDGHVSIGTQSTGSHLTVQSDGSQLYGSWERAFECWNSKATPIKAGMIIYGENGGTNSNGVSFGTYTNDPLRFMVNGANIVKINSSSRMGVALSNDSPEATIHSGGQVWANDYMHIKSNANTAMYRWNWPATNYPAIGNEDGSLGRIRIGSCNASFVWQAYSPVYGGSYTNASDQRYKKDIEDIPYGLNQVMQLKPRRFVWRDSNEVAIGFIAQEVLGVLPEPVHVPEDPDTLNDQGMPCNGLGVDYSSLTSILCKAIQELKAELDELRSIISNA</sequence>
<evidence type="ECO:0000313" key="2">
    <source>
        <dbReference type="EMBL" id="GMF33835.1"/>
    </source>
</evidence>
<dbReference type="InterPro" id="IPR030392">
    <property type="entry name" value="S74_ICA"/>
</dbReference>
<dbReference type="PROSITE" id="PS51688">
    <property type="entry name" value="ICA"/>
    <property type="match status" value="1"/>
</dbReference>
<reference evidence="2" key="1">
    <citation type="submission" date="2023-04" db="EMBL/GenBank/DDBJ databases">
        <title>Phytophthora lilii NBRC 32176.</title>
        <authorList>
            <person name="Ichikawa N."/>
            <person name="Sato H."/>
            <person name="Tonouchi N."/>
        </authorList>
    </citation>
    <scope>NUCLEOTIDE SEQUENCE</scope>
    <source>
        <strain evidence="2">NBRC 32176</strain>
    </source>
</reference>
<dbReference type="EMBL" id="BSXW01001119">
    <property type="protein sequence ID" value="GMF33835.1"/>
    <property type="molecule type" value="Genomic_DNA"/>
</dbReference>
<keyword evidence="3" id="KW-1185">Reference proteome</keyword>
<accession>A0A9W7CPR6</accession>
<proteinExistence type="predicted"/>
<name>A0A9W7CPR6_9STRA</name>
<protein>
    <submittedName>
        <fullName evidence="2">Unnamed protein product</fullName>
    </submittedName>
</protein>
<dbReference type="Proteomes" id="UP001165083">
    <property type="component" value="Unassembled WGS sequence"/>
</dbReference>